<gene>
    <name evidence="3" type="ORF">N7517_008838</name>
</gene>
<feature type="compositionally biased region" description="Polar residues" evidence="1">
    <location>
        <begin position="12"/>
        <end position="28"/>
    </location>
</feature>
<dbReference type="GeneID" id="81465750"/>
<accession>A0A9W9V216</accession>
<evidence type="ECO:0000313" key="4">
    <source>
        <dbReference type="Proteomes" id="UP001147752"/>
    </source>
</evidence>
<reference evidence="3" key="2">
    <citation type="journal article" date="2023" name="IMA Fungus">
        <title>Comparative genomic study of the Penicillium genus elucidates a diverse pangenome and 15 lateral gene transfer events.</title>
        <authorList>
            <person name="Petersen C."/>
            <person name="Sorensen T."/>
            <person name="Nielsen M.R."/>
            <person name="Sondergaard T.E."/>
            <person name="Sorensen J.L."/>
            <person name="Fitzpatrick D.A."/>
            <person name="Frisvad J.C."/>
            <person name="Nielsen K.L."/>
        </authorList>
    </citation>
    <scope>NUCLEOTIDE SEQUENCE</scope>
    <source>
        <strain evidence="3">IBT 3081</strain>
    </source>
</reference>
<proteinExistence type="predicted"/>
<dbReference type="AlphaFoldDB" id="A0A9W9V216"/>
<dbReference type="InterPro" id="IPR029481">
    <property type="entry name" value="ABC_trans_N"/>
</dbReference>
<dbReference type="OrthoDB" id="4501769at2759"/>
<feature type="region of interest" description="Disordered" evidence="1">
    <location>
        <begin position="1"/>
        <end position="74"/>
    </location>
</feature>
<feature type="compositionally biased region" description="Basic and acidic residues" evidence="1">
    <location>
        <begin position="65"/>
        <end position="74"/>
    </location>
</feature>
<dbReference type="Proteomes" id="UP001147752">
    <property type="component" value="Unassembled WGS sequence"/>
</dbReference>
<reference evidence="3" key="1">
    <citation type="submission" date="2022-12" db="EMBL/GenBank/DDBJ databases">
        <authorList>
            <person name="Petersen C."/>
        </authorList>
    </citation>
    <scope>NUCLEOTIDE SEQUENCE</scope>
    <source>
        <strain evidence="3">IBT 3081</strain>
    </source>
</reference>
<keyword evidence="4" id="KW-1185">Reference proteome</keyword>
<evidence type="ECO:0000259" key="2">
    <source>
        <dbReference type="Pfam" id="PF14510"/>
    </source>
</evidence>
<dbReference type="RefSeq" id="XP_056577418.1">
    <property type="nucleotide sequence ID" value="XM_056726567.1"/>
</dbReference>
<name>A0A9W9V216_9EURO</name>
<organism evidence="3 4">
    <name type="scientific">Penicillium concentricum</name>
    <dbReference type="NCBI Taxonomy" id="293559"/>
    <lineage>
        <taxon>Eukaryota</taxon>
        <taxon>Fungi</taxon>
        <taxon>Dikarya</taxon>
        <taxon>Ascomycota</taxon>
        <taxon>Pezizomycotina</taxon>
        <taxon>Eurotiomycetes</taxon>
        <taxon>Eurotiomycetidae</taxon>
        <taxon>Eurotiales</taxon>
        <taxon>Aspergillaceae</taxon>
        <taxon>Penicillium</taxon>
    </lineage>
</organism>
<evidence type="ECO:0000313" key="3">
    <source>
        <dbReference type="EMBL" id="KAJ5365952.1"/>
    </source>
</evidence>
<evidence type="ECO:0000256" key="1">
    <source>
        <dbReference type="SAM" id="MobiDB-lite"/>
    </source>
</evidence>
<feature type="domain" description="Pleiotropic ABC efflux transporter N-terminal" evidence="2">
    <location>
        <begin position="96"/>
        <end position="160"/>
    </location>
</feature>
<comment type="caution">
    <text evidence="3">The sequence shown here is derived from an EMBL/GenBank/DDBJ whole genome shotgun (WGS) entry which is preliminary data.</text>
</comment>
<protein>
    <recommendedName>
        <fullName evidence="2">Pleiotropic ABC efflux transporter N-terminal domain-containing protein</fullName>
    </recommendedName>
</protein>
<sequence>MNDSTKPEFSDDNSMSSSLITAKMTLSSPKEDSYRSRHSATDSSNRKIDSQKQLFDSTGPLVTEDASRGAERDLPCGEAGVHKLAMVLNGQFTSPDCHSPFDPEKEAFLDPNSPDFKARDWAKAFYNVRYTAEGVSPRRAGIAFHNLNVTGYGAATDYQMSP</sequence>
<dbReference type="Pfam" id="PF14510">
    <property type="entry name" value="ABC_trans_N"/>
    <property type="match status" value="1"/>
</dbReference>
<dbReference type="EMBL" id="JAPZBT010000003">
    <property type="protein sequence ID" value="KAJ5365952.1"/>
    <property type="molecule type" value="Genomic_DNA"/>
</dbReference>